<dbReference type="AlphaFoldDB" id="A0A1L8CQ67"/>
<accession>A0A1L8CQ67</accession>
<evidence type="ECO:0000313" key="14">
    <source>
        <dbReference type="Proteomes" id="UP000231632"/>
    </source>
</evidence>
<dbReference type="Proteomes" id="UP000231632">
    <property type="component" value="Unassembled WGS sequence"/>
</dbReference>
<evidence type="ECO:0000256" key="6">
    <source>
        <dbReference type="ARBA" id="ARBA00023136"/>
    </source>
</evidence>
<comment type="subcellular location">
    <subcellularLocation>
        <location evidence="1 8">Cell outer membrane</location>
        <topology evidence="1 8">Multi-pass membrane protein</topology>
    </subcellularLocation>
</comment>
<proteinExistence type="inferred from homology"/>
<keyword evidence="5 9" id="KW-0798">TonB box</keyword>
<feature type="domain" description="TonB-dependent receptor-like beta-barrel" evidence="11">
    <location>
        <begin position="210"/>
        <end position="630"/>
    </location>
</feature>
<feature type="signal peptide" evidence="10">
    <location>
        <begin position="1"/>
        <end position="31"/>
    </location>
</feature>
<dbReference type="PANTHER" id="PTHR30069">
    <property type="entry name" value="TONB-DEPENDENT OUTER MEMBRANE RECEPTOR"/>
    <property type="match status" value="1"/>
</dbReference>
<evidence type="ECO:0000256" key="9">
    <source>
        <dbReference type="RuleBase" id="RU003357"/>
    </source>
</evidence>
<dbReference type="OrthoDB" id="5287448at2"/>
<dbReference type="GO" id="GO:0044718">
    <property type="term" value="P:siderophore transmembrane transport"/>
    <property type="evidence" value="ECO:0007669"/>
    <property type="project" value="TreeGrafter"/>
</dbReference>
<dbReference type="InterPro" id="IPR036942">
    <property type="entry name" value="Beta-barrel_TonB_sf"/>
</dbReference>
<evidence type="ECO:0000256" key="10">
    <source>
        <dbReference type="SAM" id="SignalP"/>
    </source>
</evidence>
<dbReference type="PROSITE" id="PS52016">
    <property type="entry name" value="TONB_DEPENDENT_REC_3"/>
    <property type="match status" value="1"/>
</dbReference>
<keyword evidence="14" id="KW-1185">Reference proteome</keyword>
<dbReference type="Gene3D" id="2.40.170.20">
    <property type="entry name" value="TonB-dependent receptor, beta-barrel domain"/>
    <property type="match status" value="1"/>
</dbReference>
<dbReference type="InterPro" id="IPR000531">
    <property type="entry name" value="Beta-barrel_TonB"/>
</dbReference>
<gene>
    <name evidence="13" type="ORF">MMIC_P2051</name>
</gene>
<evidence type="ECO:0000256" key="5">
    <source>
        <dbReference type="ARBA" id="ARBA00023077"/>
    </source>
</evidence>
<keyword evidence="6 8" id="KW-0472">Membrane</keyword>
<dbReference type="RefSeq" id="WP_072660380.1">
    <property type="nucleotide sequence ID" value="NZ_BDFD01000020.1"/>
</dbReference>
<evidence type="ECO:0000256" key="7">
    <source>
        <dbReference type="ARBA" id="ARBA00023237"/>
    </source>
</evidence>
<comment type="caution">
    <text evidence="13">The sequence shown here is derived from an EMBL/GenBank/DDBJ whole genome shotgun (WGS) entry which is preliminary data.</text>
</comment>
<evidence type="ECO:0000259" key="12">
    <source>
        <dbReference type="Pfam" id="PF07715"/>
    </source>
</evidence>
<dbReference type="InterPro" id="IPR012910">
    <property type="entry name" value="Plug_dom"/>
</dbReference>
<evidence type="ECO:0000256" key="3">
    <source>
        <dbReference type="ARBA" id="ARBA00022452"/>
    </source>
</evidence>
<dbReference type="GO" id="GO:0015344">
    <property type="term" value="F:siderophore uptake transmembrane transporter activity"/>
    <property type="evidence" value="ECO:0007669"/>
    <property type="project" value="TreeGrafter"/>
</dbReference>
<name>A0A1L8CQ67_9PROT</name>
<dbReference type="SUPFAM" id="SSF56935">
    <property type="entry name" value="Porins"/>
    <property type="match status" value="1"/>
</dbReference>
<dbReference type="PANTHER" id="PTHR30069:SF27">
    <property type="entry name" value="BLL4766 PROTEIN"/>
    <property type="match status" value="1"/>
</dbReference>
<evidence type="ECO:0000256" key="4">
    <source>
        <dbReference type="ARBA" id="ARBA00022692"/>
    </source>
</evidence>
<reference evidence="13 14" key="1">
    <citation type="journal article" date="2017" name="Arch. Microbiol.">
        <title>Mariprofundus micogutta sp. nov., a novel iron-oxidizing zetaproteobacterium isolated from a deep-sea hydrothermal field at the Bayonnaise knoll of the Izu-Ogasawara arc, and a description of Mariprofundales ord. nov. and Zetaproteobacteria classis nov.</title>
        <authorList>
            <person name="Makita H."/>
            <person name="Tanaka E."/>
            <person name="Mitsunobu S."/>
            <person name="Miyazaki M."/>
            <person name="Nunoura T."/>
            <person name="Uematsu K."/>
            <person name="Takaki Y."/>
            <person name="Nishi S."/>
            <person name="Shimamura S."/>
            <person name="Takai K."/>
        </authorList>
    </citation>
    <scope>NUCLEOTIDE SEQUENCE [LARGE SCALE GENOMIC DNA]</scope>
    <source>
        <strain evidence="13 14">ET2</strain>
    </source>
</reference>
<dbReference type="Pfam" id="PF07715">
    <property type="entry name" value="Plug"/>
    <property type="match status" value="1"/>
</dbReference>
<protein>
    <submittedName>
        <fullName evidence="13">Iron complex outermembrane recepter protein</fullName>
    </submittedName>
</protein>
<keyword evidence="2 8" id="KW-0813">Transport</keyword>
<evidence type="ECO:0000256" key="1">
    <source>
        <dbReference type="ARBA" id="ARBA00004571"/>
    </source>
</evidence>
<dbReference type="GO" id="GO:0009279">
    <property type="term" value="C:cell outer membrane"/>
    <property type="evidence" value="ECO:0007669"/>
    <property type="project" value="UniProtKB-SubCell"/>
</dbReference>
<feature type="domain" description="TonB-dependent receptor plug" evidence="12">
    <location>
        <begin position="62"/>
        <end position="171"/>
    </location>
</feature>
<feature type="chain" id="PRO_5012996118" evidence="10">
    <location>
        <begin position="32"/>
        <end position="662"/>
    </location>
</feature>
<dbReference type="InterPro" id="IPR039426">
    <property type="entry name" value="TonB-dep_rcpt-like"/>
</dbReference>
<dbReference type="EMBL" id="BDFD01000020">
    <property type="protein sequence ID" value="GAV21072.1"/>
    <property type="molecule type" value="Genomic_DNA"/>
</dbReference>
<keyword evidence="4 8" id="KW-0812">Transmembrane</keyword>
<dbReference type="InterPro" id="IPR037066">
    <property type="entry name" value="Plug_dom_sf"/>
</dbReference>
<organism evidence="13 14">
    <name type="scientific">Mariprofundus micogutta</name>
    <dbReference type="NCBI Taxonomy" id="1921010"/>
    <lineage>
        <taxon>Bacteria</taxon>
        <taxon>Pseudomonadati</taxon>
        <taxon>Pseudomonadota</taxon>
        <taxon>Candidatius Mariprofundia</taxon>
        <taxon>Mariprofundales</taxon>
        <taxon>Mariprofundaceae</taxon>
        <taxon>Mariprofundus</taxon>
    </lineage>
</organism>
<dbReference type="Gene3D" id="2.170.130.10">
    <property type="entry name" value="TonB-dependent receptor, plug domain"/>
    <property type="match status" value="1"/>
</dbReference>
<dbReference type="STRING" id="1921010.MMIC_P2051"/>
<evidence type="ECO:0000256" key="8">
    <source>
        <dbReference type="PROSITE-ProRule" id="PRU01360"/>
    </source>
</evidence>
<evidence type="ECO:0000259" key="11">
    <source>
        <dbReference type="Pfam" id="PF00593"/>
    </source>
</evidence>
<keyword evidence="10" id="KW-0732">Signal</keyword>
<sequence length="662" mass="73936">MEINTLRWTCVVKLMLPVIMAASLSSTQVTAAEADTSTLLEMDMAQLMNVEVTTIDKWAMPLDDAAAAVTVLSSEDILRSGMQTVPELMRMVPGMQVARTSASAWAISARGFNGTFARTMLVMVDGRSIYTPLTSGVDWFRRDLLLENIKRIEVIRGPGGAIWGANAMTGVINIITKKSLDTQGILVAGSGGNRLHSMGKLRYGGELGYNTSYRISGRYAAHGRQMNSNGLVYNNDDWDQSRIDFRIDSRLSSVDHISLQGARNRGTLHNIPSSGIFSGSHLMGEWQHDFSEESALRMQAYVDQTKKETFKQLRFDHINTYDFDMSHHFKLAEQLAVNWGLGYRKTRFNNINTTGANPLLSYHPAQSHTRTYRGFVQARSYWHERNVQLTLGSKFENNSYTGFEYQPSAQLLWHIEQNHTIWGAISRTVSTPTRFDDAASLALSGLPFPFPPSINLIQPNPDLESQVQLSYEAGYRGMLADNLHLSLSLFFNRYKRLSTSEDFGFFGGIIGNGLGGSVHGGELTLQWQASKDWLLKASYSHINMESLKPESWSTARTAGLEVLQSNARNMASLQSRLDLPWQLQFDSAIYYVASLQAAGGIVTPAYNRVDARIAWSPNKQLQLSLAANDLFDKSRPQYLDSTSFNLTDIGRSFHAQATYNYD</sequence>
<dbReference type="Pfam" id="PF00593">
    <property type="entry name" value="TonB_dep_Rec_b-barrel"/>
    <property type="match status" value="1"/>
</dbReference>
<evidence type="ECO:0000313" key="13">
    <source>
        <dbReference type="EMBL" id="GAV21072.1"/>
    </source>
</evidence>
<evidence type="ECO:0000256" key="2">
    <source>
        <dbReference type="ARBA" id="ARBA00022448"/>
    </source>
</evidence>
<comment type="similarity">
    <text evidence="8 9">Belongs to the TonB-dependent receptor family.</text>
</comment>
<keyword evidence="3 8" id="KW-1134">Transmembrane beta strand</keyword>
<keyword evidence="7 8" id="KW-0998">Cell outer membrane</keyword>